<dbReference type="InterPro" id="IPR012349">
    <property type="entry name" value="Split_barrel_FMN-bd"/>
</dbReference>
<evidence type="ECO:0000313" key="6">
    <source>
        <dbReference type="Proteomes" id="UP000241201"/>
    </source>
</evidence>
<dbReference type="PANTHER" id="PTHR43567:SF1">
    <property type="entry name" value="FLAVOREDOXIN"/>
    <property type="match status" value="1"/>
</dbReference>
<dbReference type="GeneID" id="77470175"/>
<sequence>MRKDLGDKMQFMPLPVLMLATYDQDGKANVMNAAWGGVYDYNQVYVSLSKHKTTDNLELKKAFTLSFATKKTEKISDYFGVVSGNKEDKIEKSGVHVTPSKYVDAPTIEEYPLTLECTVESFEDGNLIGNVVNVSIDEDYLDENGKIDVDKMEIIAFDMINNTYRVLGENVGKAFKDGFDL</sequence>
<dbReference type="GO" id="GO:0010181">
    <property type="term" value="F:FMN binding"/>
    <property type="evidence" value="ECO:0007669"/>
    <property type="project" value="InterPro"/>
</dbReference>
<dbReference type="InterPro" id="IPR052174">
    <property type="entry name" value="Flavoredoxin"/>
</dbReference>
<evidence type="ECO:0000256" key="1">
    <source>
        <dbReference type="ARBA" id="ARBA00001917"/>
    </source>
</evidence>
<keyword evidence="6" id="KW-1185">Reference proteome</keyword>
<comment type="caution">
    <text evidence="5">The sequence shown here is derived from an EMBL/GenBank/DDBJ whole genome shotgun (WGS) entry which is preliminary data.</text>
</comment>
<dbReference type="AlphaFoldDB" id="A0A2T3G117"/>
<dbReference type="Gene3D" id="2.30.110.10">
    <property type="entry name" value="Electron Transport, Fmn-binding Protein, Chain A"/>
    <property type="match status" value="1"/>
</dbReference>
<keyword evidence="2" id="KW-0285">Flavoprotein</keyword>
<comment type="similarity">
    <text evidence="3">Belongs to the flavoredoxin family.</text>
</comment>
<gene>
    <name evidence="5" type="ORF">C7U55_03530</name>
</gene>
<feature type="domain" description="Flavin reductase like" evidence="4">
    <location>
        <begin position="9"/>
        <end position="140"/>
    </location>
</feature>
<proteinExistence type="inferred from homology"/>
<accession>A0A2T3G117</accession>
<dbReference type="Pfam" id="PF01613">
    <property type="entry name" value="Flavin_Reduct"/>
    <property type="match status" value="1"/>
</dbReference>
<protein>
    <submittedName>
        <fullName evidence="5">Flavin oxidoreductase</fullName>
    </submittedName>
</protein>
<dbReference type="GO" id="GO:0016646">
    <property type="term" value="F:oxidoreductase activity, acting on the CH-NH group of donors, NAD or NADP as acceptor"/>
    <property type="evidence" value="ECO:0007669"/>
    <property type="project" value="UniProtKB-ARBA"/>
</dbReference>
<dbReference type="SUPFAM" id="SSF50475">
    <property type="entry name" value="FMN-binding split barrel"/>
    <property type="match status" value="1"/>
</dbReference>
<dbReference type="RefSeq" id="WP_106987384.1">
    <property type="nucleotide sequence ID" value="NZ_PYLP01000003.1"/>
</dbReference>
<dbReference type="Proteomes" id="UP000241201">
    <property type="component" value="Unassembled WGS sequence"/>
</dbReference>
<name>A0A2T3G117_9FIRM</name>
<reference evidence="6" key="1">
    <citation type="submission" date="2018-03" db="EMBL/GenBank/DDBJ databases">
        <title>Lachnoclostridium SNUG30370 gen.nov., sp.nov., isolated from human faeces.</title>
        <authorList>
            <person name="Seo B."/>
            <person name="Jeon K."/>
            <person name="Ko G."/>
        </authorList>
    </citation>
    <scope>NUCLEOTIDE SEQUENCE [LARGE SCALE GENOMIC DNA]</scope>
    <source>
        <strain evidence="6">SNUG30370</strain>
    </source>
</reference>
<evidence type="ECO:0000256" key="2">
    <source>
        <dbReference type="ARBA" id="ARBA00022630"/>
    </source>
</evidence>
<organism evidence="5 6">
    <name type="scientific">Faecalibacillus faecis</name>
    <dbReference type="NCBI Taxonomy" id="1982628"/>
    <lineage>
        <taxon>Bacteria</taxon>
        <taxon>Bacillati</taxon>
        <taxon>Bacillota</taxon>
        <taxon>Erysipelotrichia</taxon>
        <taxon>Erysipelotrichales</taxon>
        <taxon>Coprobacillaceae</taxon>
        <taxon>Faecalibacillus</taxon>
    </lineage>
</organism>
<evidence type="ECO:0000256" key="3">
    <source>
        <dbReference type="ARBA" id="ARBA00038054"/>
    </source>
</evidence>
<dbReference type="EMBL" id="PYLP01000003">
    <property type="protein sequence ID" value="PST41228.1"/>
    <property type="molecule type" value="Genomic_DNA"/>
</dbReference>
<comment type="cofactor">
    <cofactor evidence="1">
        <name>FMN</name>
        <dbReference type="ChEBI" id="CHEBI:58210"/>
    </cofactor>
</comment>
<evidence type="ECO:0000313" key="5">
    <source>
        <dbReference type="EMBL" id="PST41228.1"/>
    </source>
</evidence>
<evidence type="ECO:0000259" key="4">
    <source>
        <dbReference type="Pfam" id="PF01613"/>
    </source>
</evidence>
<dbReference type="InterPro" id="IPR002563">
    <property type="entry name" value="Flavin_Rdtase-like_dom"/>
</dbReference>
<dbReference type="PANTHER" id="PTHR43567">
    <property type="entry name" value="FLAVOREDOXIN-RELATED-RELATED"/>
    <property type="match status" value="1"/>
</dbReference>